<dbReference type="Pfam" id="PF07927">
    <property type="entry name" value="HicA_toxin"/>
    <property type="match status" value="1"/>
</dbReference>
<keyword evidence="7" id="KW-0346">Stress response</keyword>
<keyword evidence="6" id="KW-0694">RNA-binding</keyword>
<dbReference type="Proteomes" id="UP000271624">
    <property type="component" value="Unassembled WGS sequence"/>
</dbReference>
<reference evidence="8" key="1">
    <citation type="submission" date="2018-12" db="EMBL/GenBank/DDBJ databases">
        <authorList>
            <person name="Will S."/>
            <person name="Neumann-Schaal M."/>
            <person name="Henke P."/>
        </authorList>
    </citation>
    <scope>NUCLEOTIDE SEQUENCE</scope>
    <source>
        <strain evidence="8">PCC 7102</strain>
    </source>
</reference>
<keyword evidence="5" id="KW-0378">Hydrolase</keyword>
<dbReference type="GO" id="GO:0004519">
    <property type="term" value="F:endonuclease activity"/>
    <property type="evidence" value="ECO:0007669"/>
    <property type="project" value="UniProtKB-KW"/>
</dbReference>
<keyword evidence="9" id="KW-1185">Reference proteome</keyword>
<evidence type="ECO:0000256" key="3">
    <source>
        <dbReference type="ARBA" id="ARBA00022722"/>
    </source>
</evidence>
<proteinExistence type="inferred from homology"/>
<name>A0A3S1C9A8_9CYAN</name>
<keyword evidence="3" id="KW-0540">Nuclease</keyword>
<evidence type="ECO:0000256" key="1">
    <source>
        <dbReference type="ARBA" id="ARBA00006620"/>
    </source>
</evidence>
<dbReference type="Gene3D" id="3.30.920.30">
    <property type="entry name" value="Hypothetical protein"/>
    <property type="match status" value="1"/>
</dbReference>
<dbReference type="SUPFAM" id="SSF54786">
    <property type="entry name" value="YcfA/nrd intein domain"/>
    <property type="match status" value="1"/>
</dbReference>
<evidence type="ECO:0000313" key="9">
    <source>
        <dbReference type="Proteomes" id="UP000271624"/>
    </source>
</evidence>
<protein>
    <recommendedName>
        <fullName evidence="10">Addiction module toxin, HicA family protein</fullName>
    </recommendedName>
</protein>
<comment type="similarity">
    <text evidence="1">Belongs to the HicA mRNA interferase family.</text>
</comment>
<evidence type="ECO:0000256" key="4">
    <source>
        <dbReference type="ARBA" id="ARBA00022759"/>
    </source>
</evidence>
<comment type="caution">
    <text evidence="8">The sequence shown here is derived from an EMBL/GenBank/DDBJ whole genome shotgun (WGS) entry which is preliminary data.</text>
</comment>
<gene>
    <name evidence="8" type="ORF">DSM106972_056790</name>
</gene>
<evidence type="ECO:0000313" key="8">
    <source>
        <dbReference type="EMBL" id="RUT02759.1"/>
    </source>
</evidence>
<keyword evidence="2" id="KW-1277">Toxin-antitoxin system</keyword>
<evidence type="ECO:0000256" key="6">
    <source>
        <dbReference type="ARBA" id="ARBA00022884"/>
    </source>
</evidence>
<dbReference type="GO" id="GO:0003729">
    <property type="term" value="F:mRNA binding"/>
    <property type="evidence" value="ECO:0007669"/>
    <property type="project" value="InterPro"/>
</dbReference>
<dbReference type="EMBL" id="RSCL01000015">
    <property type="protein sequence ID" value="RUT02759.1"/>
    <property type="molecule type" value="Genomic_DNA"/>
</dbReference>
<dbReference type="RefSeq" id="WP_127083944.1">
    <property type="nucleotide sequence ID" value="NZ_RSCL01000015.1"/>
</dbReference>
<reference evidence="8" key="2">
    <citation type="journal article" date="2019" name="Genome Biol. Evol.">
        <title>Day and night: Metabolic profiles and evolutionary relationships of six axenic non-marine cyanobacteria.</title>
        <authorList>
            <person name="Will S.E."/>
            <person name="Henke P."/>
            <person name="Boedeker C."/>
            <person name="Huang S."/>
            <person name="Brinkmann H."/>
            <person name="Rohde M."/>
            <person name="Jarek M."/>
            <person name="Friedl T."/>
            <person name="Seufert S."/>
            <person name="Schumacher M."/>
            <person name="Overmann J."/>
            <person name="Neumann-Schaal M."/>
            <person name="Petersen J."/>
        </authorList>
    </citation>
    <scope>NUCLEOTIDE SEQUENCE [LARGE SCALE GENOMIC DNA]</scope>
    <source>
        <strain evidence="8">PCC 7102</strain>
    </source>
</reference>
<dbReference type="OrthoDB" id="121656at2"/>
<sequence>MSKLPTVSGAECVKALEKIGFAVQRQRGSHITMVMSGTGKDAHSTKSYTYSTKSYTYSTKSYTYSTKSYTYSTKFYIYLGDFTVI</sequence>
<accession>A0A3S1C9A8</accession>
<evidence type="ECO:0008006" key="10">
    <source>
        <dbReference type="Google" id="ProtNLM"/>
    </source>
</evidence>
<evidence type="ECO:0000256" key="2">
    <source>
        <dbReference type="ARBA" id="ARBA00022649"/>
    </source>
</evidence>
<dbReference type="GO" id="GO:0016787">
    <property type="term" value="F:hydrolase activity"/>
    <property type="evidence" value="ECO:0007669"/>
    <property type="project" value="UniProtKB-KW"/>
</dbReference>
<dbReference type="AlphaFoldDB" id="A0A3S1C9A8"/>
<evidence type="ECO:0000256" key="5">
    <source>
        <dbReference type="ARBA" id="ARBA00022801"/>
    </source>
</evidence>
<dbReference type="InterPro" id="IPR038570">
    <property type="entry name" value="HicA_sf"/>
</dbReference>
<evidence type="ECO:0000256" key="7">
    <source>
        <dbReference type="ARBA" id="ARBA00023016"/>
    </source>
</evidence>
<keyword evidence="4" id="KW-0255">Endonuclease</keyword>
<organism evidence="8 9">
    <name type="scientific">Dulcicalothrix desertica PCC 7102</name>
    <dbReference type="NCBI Taxonomy" id="232991"/>
    <lineage>
        <taxon>Bacteria</taxon>
        <taxon>Bacillati</taxon>
        <taxon>Cyanobacteriota</taxon>
        <taxon>Cyanophyceae</taxon>
        <taxon>Nostocales</taxon>
        <taxon>Calotrichaceae</taxon>
        <taxon>Dulcicalothrix</taxon>
    </lineage>
</organism>
<dbReference type="InterPro" id="IPR012933">
    <property type="entry name" value="HicA_mRNA_interferase"/>
</dbReference>